<accession>A0ACC0B4D2</accession>
<proteinExistence type="predicted"/>
<evidence type="ECO:0000313" key="1">
    <source>
        <dbReference type="EMBL" id="KAI5667503.1"/>
    </source>
</evidence>
<gene>
    <name evidence="1" type="ORF">M9H77_17356</name>
</gene>
<organism evidence="1 2">
    <name type="scientific">Catharanthus roseus</name>
    <name type="common">Madagascar periwinkle</name>
    <name type="synonym">Vinca rosea</name>
    <dbReference type="NCBI Taxonomy" id="4058"/>
    <lineage>
        <taxon>Eukaryota</taxon>
        <taxon>Viridiplantae</taxon>
        <taxon>Streptophyta</taxon>
        <taxon>Embryophyta</taxon>
        <taxon>Tracheophyta</taxon>
        <taxon>Spermatophyta</taxon>
        <taxon>Magnoliopsida</taxon>
        <taxon>eudicotyledons</taxon>
        <taxon>Gunneridae</taxon>
        <taxon>Pentapetalae</taxon>
        <taxon>asterids</taxon>
        <taxon>lamiids</taxon>
        <taxon>Gentianales</taxon>
        <taxon>Apocynaceae</taxon>
        <taxon>Rauvolfioideae</taxon>
        <taxon>Vinceae</taxon>
        <taxon>Catharanthinae</taxon>
        <taxon>Catharanthus</taxon>
    </lineage>
</organism>
<name>A0ACC0B4D2_CATRO</name>
<keyword evidence="2" id="KW-1185">Reference proteome</keyword>
<dbReference type="EMBL" id="CM044704">
    <property type="protein sequence ID" value="KAI5667503.1"/>
    <property type="molecule type" value="Genomic_DNA"/>
</dbReference>
<comment type="caution">
    <text evidence="1">The sequence shown here is derived from an EMBL/GenBank/DDBJ whole genome shotgun (WGS) entry which is preliminary data.</text>
</comment>
<protein>
    <submittedName>
        <fullName evidence="1">Uncharacterized protein</fullName>
    </submittedName>
</protein>
<dbReference type="Proteomes" id="UP001060085">
    <property type="component" value="Linkage Group LG04"/>
</dbReference>
<sequence>MTEHVTTITQMVSDEPSMLYPTVNDDDDEIDHSDEDYVISIQSESDNNNDGEEEDLEHSYMGSGSTIDDLVDSGTLRLLDWNDSMTDIQLGMRFVEEVQAISARYLSQISSKKCRYYFKWVVRTSGHGHAILGGNDYRNLDSPPRCGRCRMLGHNRKNCNNPGSSNV</sequence>
<evidence type="ECO:0000313" key="2">
    <source>
        <dbReference type="Proteomes" id="UP001060085"/>
    </source>
</evidence>
<reference evidence="2" key="1">
    <citation type="journal article" date="2023" name="Nat. Plants">
        <title>Single-cell RNA sequencing provides a high-resolution roadmap for understanding the multicellular compartmentation of specialized metabolism.</title>
        <authorList>
            <person name="Sun S."/>
            <person name="Shen X."/>
            <person name="Li Y."/>
            <person name="Li Y."/>
            <person name="Wang S."/>
            <person name="Li R."/>
            <person name="Zhang H."/>
            <person name="Shen G."/>
            <person name="Guo B."/>
            <person name="Wei J."/>
            <person name="Xu J."/>
            <person name="St-Pierre B."/>
            <person name="Chen S."/>
            <person name="Sun C."/>
        </authorList>
    </citation>
    <scope>NUCLEOTIDE SEQUENCE [LARGE SCALE GENOMIC DNA]</scope>
</reference>